<evidence type="ECO:0000313" key="3">
    <source>
        <dbReference type="EMBL" id="KAG6691618.1"/>
    </source>
</evidence>
<keyword evidence="2" id="KW-1133">Transmembrane helix</keyword>
<feature type="transmembrane region" description="Helical" evidence="2">
    <location>
        <begin position="117"/>
        <end position="139"/>
    </location>
</feature>
<sequence>MASLKASTLLLPSSSSSSSSSWSSYCCSMKLNAAIHASKLPKVRFSVPKIETRKLVDEMNTKNINVLTSTPTANDVESRNSNTLAATQLIYAILEAVADRVEMHTNVGQQRDNWNTLLLNSINMITLTAAAMVGAAAIGGSGMPLLALKLSATLLYAAASGMLLVMNKIQPSQLAEEQRNATRFFKQLRSQIQTMLALGTPTQEDVEDVMERVLALDKAYPLPLLGAMLDKFPAKFEPTAWWPSHQLIIQKGNESHEGKQLETNGWSEELEAEMREIMEVVESKDSEDYERLGNLVLKINKILAISGPLLTGIAAVGSACVGNVAWAAVVALNAGALATIVNTIQHGGQVGMVFEMYRNAGSFFRLLKETIEAALEEKYLERRENGELFETKVTLQLGRSLSQLRDLARKSASFRNDGTAMDEFASKLF</sequence>
<evidence type="ECO:0000256" key="2">
    <source>
        <dbReference type="SAM" id="Phobius"/>
    </source>
</evidence>
<gene>
    <name evidence="3" type="ORF">I3842_10G072300</name>
</gene>
<organism evidence="3 4">
    <name type="scientific">Carya illinoinensis</name>
    <name type="common">Pecan</name>
    <dbReference type="NCBI Taxonomy" id="32201"/>
    <lineage>
        <taxon>Eukaryota</taxon>
        <taxon>Viridiplantae</taxon>
        <taxon>Streptophyta</taxon>
        <taxon>Embryophyta</taxon>
        <taxon>Tracheophyta</taxon>
        <taxon>Spermatophyta</taxon>
        <taxon>Magnoliopsida</taxon>
        <taxon>eudicotyledons</taxon>
        <taxon>Gunneridae</taxon>
        <taxon>Pentapetalae</taxon>
        <taxon>rosids</taxon>
        <taxon>fabids</taxon>
        <taxon>Fagales</taxon>
        <taxon>Juglandaceae</taxon>
        <taxon>Carya</taxon>
    </lineage>
</organism>
<feature type="region of interest" description="Disordered" evidence="1">
    <location>
        <begin position="1"/>
        <end position="22"/>
    </location>
</feature>
<dbReference type="EMBL" id="CM031834">
    <property type="protein sequence ID" value="KAG6691618.1"/>
    <property type="molecule type" value="Genomic_DNA"/>
</dbReference>
<dbReference type="PANTHER" id="PTHR33358">
    <property type="entry name" value="F-BOX PROTEIN WITH A DOMAIN PROTEIN"/>
    <property type="match status" value="1"/>
</dbReference>
<proteinExistence type="predicted"/>
<dbReference type="Proteomes" id="UP000811246">
    <property type="component" value="Chromosome 10"/>
</dbReference>
<protein>
    <recommendedName>
        <fullName evidence="5">F-box protein</fullName>
    </recommendedName>
</protein>
<dbReference type="AlphaFoldDB" id="A0A922DVH9"/>
<comment type="caution">
    <text evidence="3">The sequence shown here is derived from an EMBL/GenBank/DDBJ whole genome shotgun (WGS) entry which is preliminary data.</text>
</comment>
<keyword evidence="2" id="KW-0472">Membrane</keyword>
<evidence type="ECO:0000256" key="1">
    <source>
        <dbReference type="SAM" id="MobiDB-lite"/>
    </source>
</evidence>
<evidence type="ECO:0008006" key="5">
    <source>
        <dbReference type="Google" id="ProtNLM"/>
    </source>
</evidence>
<feature type="transmembrane region" description="Helical" evidence="2">
    <location>
        <begin position="145"/>
        <end position="165"/>
    </location>
</feature>
<accession>A0A922DVH9</accession>
<dbReference type="PANTHER" id="PTHR33358:SF12">
    <property type="entry name" value="F-BOX PROTEIN WITH A DOMAIN PROTEIN"/>
    <property type="match status" value="1"/>
</dbReference>
<evidence type="ECO:0000313" key="4">
    <source>
        <dbReference type="Proteomes" id="UP000811246"/>
    </source>
</evidence>
<name>A0A922DVH9_CARIL</name>
<dbReference type="Pfam" id="PF14476">
    <property type="entry name" value="Chloroplast_duf"/>
    <property type="match status" value="1"/>
</dbReference>
<keyword evidence="2" id="KW-0812">Transmembrane</keyword>
<reference evidence="3" key="1">
    <citation type="submission" date="2021-01" db="EMBL/GenBank/DDBJ databases">
        <authorList>
            <person name="Lovell J.T."/>
            <person name="Bentley N."/>
            <person name="Bhattarai G."/>
            <person name="Jenkins J.W."/>
            <person name="Sreedasyam A."/>
            <person name="Alarcon Y."/>
            <person name="Bock C."/>
            <person name="Boston L."/>
            <person name="Carlson J."/>
            <person name="Cervantes K."/>
            <person name="Clermont K."/>
            <person name="Krom N."/>
            <person name="Kubenka K."/>
            <person name="Mamidi S."/>
            <person name="Mattison C."/>
            <person name="Monteros M."/>
            <person name="Pisani C."/>
            <person name="Plott C."/>
            <person name="Rajasekar S."/>
            <person name="Rhein H.S."/>
            <person name="Rohla C."/>
            <person name="Song M."/>
            <person name="Hilaire R.S."/>
            <person name="Shu S."/>
            <person name="Wells L."/>
            <person name="Wang X."/>
            <person name="Webber J."/>
            <person name="Heerema R.J."/>
            <person name="Klein P."/>
            <person name="Conner P."/>
            <person name="Grauke L."/>
            <person name="Grimwood J."/>
            <person name="Schmutz J."/>
            <person name="Randall J.J."/>
        </authorList>
    </citation>
    <scope>NUCLEOTIDE SEQUENCE</scope>
    <source>
        <tissue evidence="3">Leaf</tissue>
    </source>
</reference>
<dbReference type="InterPro" id="IPR027949">
    <property type="entry name" value="Chloroplast_duf"/>
</dbReference>